<keyword evidence="3 7" id="KW-0732">Signal</keyword>
<accession>A0A8H5ZFY1</accession>
<evidence type="ECO:0000259" key="8">
    <source>
        <dbReference type="PROSITE" id="PS51212"/>
    </source>
</evidence>
<feature type="chain" id="PRO_5034123610" description="WSC domain-containing protein" evidence="7">
    <location>
        <begin position="22"/>
        <end position="239"/>
    </location>
</feature>
<dbReference type="Pfam" id="PF01822">
    <property type="entry name" value="WSC"/>
    <property type="match status" value="1"/>
</dbReference>
<evidence type="ECO:0000256" key="5">
    <source>
        <dbReference type="ARBA" id="ARBA00023136"/>
    </source>
</evidence>
<evidence type="ECO:0000256" key="2">
    <source>
        <dbReference type="ARBA" id="ARBA00022692"/>
    </source>
</evidence>
<evidence type="ECO:0000256" key="3">
    <source>
        <dbReference type="ARBA" id="ARBA00022729"/>
    </source>
</evidence>
<dbReference type="PROSITE" id="PS51212">
    <property type="entry name" value="WSC"/>
    <property type="match status" value="1"/>
</dbReference>
<dbReference type="EMBL" id="WNKQ01000008">
    <property type="protein sequence ID" value="KAF5849713.1"/>
    <property type="molecule type" value="Genomic_DNA"/>
</dbReference>
<comment type="subcellular location">
    <subcellularLocation>
        <location evidence="1">Membrane</location>
        <topology evidence="1">Single-pass membrane protein</topology>
    </subcellularLocation>
</comment>
<name>A0A8H5ZFY1_COCSA</name>
<evidence type="ECO:0000256" key="7">
    <source>
        <dbReference type="SAM" id="SignalP"/>
    </source>
</evidence>
<evidence type="ECO:0000256" key="6">
    <source>
        <dbReference type="ARBA" id="ARBA00023180"/>
    </source>
</evidence>
<proteinExistence type="predicted"/>
<keyword evidence="6" id="KW-0325">Glycoprotein</keyword>
<protein>
    <recommendedName>
        <fullName evidence="8">WSC domain-containing protein</fullName>
    </recommendedName>
</protein>
<evidence type="ECO:0000256" key="1">
    <source>
        <dbReference type="ARBA" id="ARBA00004167"/>
    </source>
</evidence>
<comment type="caution">
    <text evidence="9">The sequence shown here is derived from an EMBL/GenBank/DDBJ whole genome shotgun (WGS) entry which is preliminary data.</text>
</comment>
<dbReference type="PANTHER" id="PTHR24269">
    <property type="entry name" value="KREMEN PROTEIN"/>
    <property type="match status" value="1"/>
</dbReference>
<reference evidence="9" key="1">
    <citation type="submission" date="2019-11" db="EMBL/GenBank/DDBJ databases">
        <title>Bipolaris sorokiniana Genome sequencing.</title>
        <authorList>
            <person name="Wang H."/>
        </authorList>
    </citation>
    <scope>NUCLEOTIDE SEQUENCE</scope>
</reference>
<dbReference type="AlphaFoldDB" id="A0A8H5ZFY1"/>
<dbReference type="InterPro" id="IPR002889">
    <property type="entry name" value="WSC_carb-bd"/>
</dbReference>
<feature type="domain" description="WSC" evidence="8">
    <location>
        <begin position="150"/>
        <end position="239"/>
    </location>
</feature>
<dbReference type="InterPro" id="IPR051836">
    <property type="entry name" value="Kremen_rcpt"/>
</dbReference>
<keyword evidence="2" id="KW-0812">Transmembrane</keyword>
<dbReference type="Proteomes" id="UP000624244">
    <property type="component" value="Unassembled WGS sequence"/>
</dbReference>
<organism evidence="9 10">
    <name type="scientific">Cochliobolus sativus</name>
    <name type="common">Common root rot and spot blotch fungus</name>
    <name type="synonym">Bipolaris sorokiniana</name>
    <dbReference type="NCBI Taxonomy" id="45130"/>
    <lineage>
        <taxon>Eukaryota</taxon>
        <taxon>Fungi</taxon>
        <taxon>Dikarya</taxon>
        <taxon>Ascomycota</taxon>
        <taxon>Pezizomycotina</taxon>
        <taxon>Dothideomycetes</taxon>
        <taxon>Pleosporomycetidae</taxon>
        <taxon>Pleosporales</taxon>
        <taxon>Pleosporineae</taxon>
        <taxon>Pleosporaceae</taxon>
        <taxon>Bipolaris</taxon>
    </lineage>
</organism>
<evidence type="ECO:0000256" key="4">
    <source>
        <dbReference type="ARBA" id="ARBA00022989"/>
    </source>
</evidence>
<dbReference type="PANTHER" id="PTHR24269:SF16">
    <property type="entry name" value="PROTEIN SLG1"/>
    <property type="match status" value="1"/>
</dbReference>
<keyword evidence="4" id="KW-1133">Transmembrane helix</keyword>
<sequence>MRTSLATLLFTLCAAAYSVDTRNSFQCQNGAMPSVTCASPSDVPDCSCTCTNGITFNQALSPPGFGPSASPGCQNEKEACLLREQDIATNLLREQETVANLDEQMRTSNVCKDSLTTQLNTANAQLLLKQQQQLKYDEMLAEEEKRRARSFRYQGCYTQDRCRVIKRKYTGDAAMTRQKCAAICKDCLYFALGHTKECWCGDAFHTATELVNDGACSAKCGGDKTHACGGDGMLPIYSK</sequence>
<keyword evidence="5" id="KW-0472">Membrane</keyword>
<dbReference type="SMART" id="SM00321">
    <property type="entry name" value="WSC"/>
    <property type="match status" value="1"/>
</dbReference>
<evidence type="ECO:0000313" key="9">
    <source>
        <dbReference type="EMBL" id="KAF5849713.1"/>
    </source>
</evidence>
<gene>
    <name evidence="9" type="ORF">GGP41_005185</name>
</gene>
<dbReference type="GO" id="GO:0005886">
    <property type="term" value="C:plasma membrane"/>
    <property type="evidence" value="ECO:0007669"/>
    <property type="project" value="TreeGrafter"/>
</dbReference>
<evidence type="ECO:0000313" key="10">
    <source>
        <dbReference type="Proteomes" id="UP000624244"/>
    </source>
</evidence>
<feature type="signal peptide" evidence="7">
    <location>
        <begin position="1"/>
        <end position="21"/>
    </location>
</feature>